<reference evidence="3" key="1">
    <citation type="submission" date="2017-02" db="UniProtKB">
        <authorList>
            <consortium name="WormBaseParasite"/>
        </authorList>
    </citation>
    <scope>IDENTIFICATION</scope>
</reference>
<keyword evidence="2" id="KW-1185">Reference proteome</keyword>
<organism evidence="3">
    <name type="scientific">Angiostrongylus costaricensis</name>
    <name type="common">Nematode worm</name>
    <dbReference type="NCBI Taxonomy" id="334426"/>
    <lineage>
        <taxon>Eukaryota</taxon>
        <taxon>Metazoa</taxon>
        <taxon>Ecdysozoa</taxon>
        <taxon>Nematoda</taxon>
        <taxon>Chromadorea</taxon>
        <taxon>Rhabditida</taxon>
        <taxon>Rhabditina</taxon>
        <taxon>Rhabditomorpha</taxon>
        <taxon>Strongyloidea</taxon>
        <taxon>Metastrongylidae</taxon>
        <taxon>Angiostrongylus</taxon>
    </lineage>
</organism>
<dbReference type="EMBL" id="UYYA01004350">
    <property type="protein sequence ID" value="VDM61354.1"/>
    <property type="molecule type" value="Genomic_DNA"/>
</dbReference>
<sequence>MKCYVALSLGMSALITFDNDSNNVISFYQFENDEIYLYYRGCYQPMDYLNCRYRRDSSFDLCICTNHLTKCTYDAPLSWDQIW</sequence>
<proteinExistence type="predicted"/>
<name>A0A0R3PUX9_ANGCS</name>
<evidence type="ECO:0000313" key="2">
    <source>
        <dbReference type="Proteomes" id="UP000267027"/>
    </source>
</evidence>
<evidence type="ECO:0000313" key="1">
    <source>
        <dbReference type="EMBL" id="VDM61354.1"/>
    </source>
</evidence>
<dbReference type="WBParaSite" id="ACOC_0000976801-mRNA-1">
    <property type="protein sequence ID" value="ACOC_0000976801-mRNA-1"/>
    <property type="gene ID" value="ACOC_0000976801"/>
</dbReference>
<evidence type="ECO:0000313" key="3">
    <source>
        <dbReference type="WBParaSite" id="ACOC_0000976801-mRNA-1"/>
    </source>
</evidence>
<accession>A0A0R3PUX9</accession>
<dbReference type="Proteomes" id="UP000267027">
    <property type="component" value="Unassembled WGS sequence"/>
</dbReference>
<reference evidence="1 2" key="2">
    <citation type="submission" date="2018-11" db="EMBL/GenBank/DDBJ databases">
        <authorList>
            <consortium name="Pathogen Informatics"/>
        </authorList>
    </citation>
    <scope>NUCLEOTIDE SEQUENCE [LARGE SCALE GENOMIC DNA]</scope>
    <source>
        <strain evidence="1 2">Costa Rica</strain>
    </source>
</reference>
<protein>
    <submittedName>
        <fullName evidence="3">Secreted protein</fullName>
    </submittedName>
</protein>
<dbReference type="AlphaFoldDB" id="A0A0R3PUX9"/>
<gene>
    <name evidence="1" type="ORF">ACOC_LOCUS9769</name>
</gene>